<dbReference type="Proteomes" id="UP000523821">
    <property type="component" value="Unassembled WGS sequence"/>
</dbReference>
<keyword evidence="2" id="KW-1185">Reference proteome</keyword>
<reference evidence="1 2" key="1">
    <citation type="submission" date="2020-08" db="EMBL/GenBank/DDBJ databases">
        <title>Genomic Encyclopedia of Type Strains, Phase IV (KMG-IV): sequencing the most valuable type-strain genomes for metagenomic binning, comparative biology and taxonomic classification.</title>
        <authorList>
            <person name="Goeker M."/>
        </authorList>
    </citation>
    <scope>NUCLEOTIDE SEQUENCE [LARGE SCALE GENOMIC DNA]</scope>
    <source>
        <strain evidence="1 2">DSM 16268</strain>
    </source>
</reference>
<dbReference type="SUPFAM" id="SSF52540">
    <property type="entry name" value="P-loop containing nucleoside triphosphate hydrolases"/>
    <property type="match status" value="1"/>
</dbReference>
<dbReference type="InterPro" id="IPR027417">
    <property type="entry name" value="P-loop_NTPase"/>
</dbReference>
<proteinExistence type="predicted"/>
<evidence type="ECO:0000313" key="2">
    <source>
        <dbReference type="Proteomes" id="UP000523821"/>
    </source>
</evidence>
<dbReference type="AlphaFoldDB" id="A0A7W9FNF6"/>
<dbReference type="RefSeq" id="WP_183857201.1">
    <property type="nucleotide sequence ID" value="NZ_JACHOO010000006.1"/>
</dbReference>
<comment type="caution">
    <text evidence="1">The sequence shown here is derived from an EMBL/GenBank/DDBJ whole genome shotgun (WGS) entry which is preliminary data.</text>
</comment>
<organism evidence="1 2">
    <name type="scientific">Prosthecomicrobium pneumaticum</name>
    <dbReference type="NCBI Taxonomy" id="81895"/>
    <lineage>
        <taxon>Bacteria</taxon>
        <taxon>Pseudomonadati</taxon>
        <taxon>Pseudomonadota</taxon>
        <taxon>Alphaproteobacteria</taxon>
        <taxon>Hyphomicrobiales</taxon>
        <taxon>Kaistiaceae</taxon>
        <taxon>Prosthecomicrobium</taxon>
    </lineage>
</organism>
<dbReference type="EMBL" id="JACHOO010000006">
    <property type="protein sequence ID" value="MBB5753942.1"/>
    <property type="molecule type" value="Genomic_DNA"/>
</dbReference>
<sequence>MSRLYSVHVAKAGGTSLATALAAAYGEAFHGQYDDGPANPVSRRNLDPATAVAGRIEPPEGKLCIHGHYHPGRYALAPGDYLFTMLRPPVENMISIYFFWKRCPGHGNPLHDYVLDAGLDVLAMARLPLLRTLYSRSYFGGFPMERFDQIADHRNRVAAIGRLSAAIGRPLDAQIRVNETPPDPDRAAVEADPRLLARLRDILIDDVRFFERYAEGR</sequence>
<name>A0A7W9FNF6_9HYPH</name>
<evidence type="ECO:0008006" key="3">
    <source>
        <dbReference type="Google" id="ProtNLM"/>
    </source>
</evidence>
<dbReference type="Gene3D" id="3.40.50.300">
    <property type="entry name" value="P-loop containing nucleotide triphosphate hydrolases"/>
    <property type="match status" value="1"/>
</dbReference>
<protein>
    <recommendedName>
        <fullName evidence="3">Sulfotransferase family protein</fullName>
    </recommendedName>
</protein>
<evidence type="ECO:0000313" key="1">
    <source>
        <dbReference type="EMBL" id="MBB5753942.1"/>
    </source>
</evidence>
<accession>A0A7W9FNF6</accession>
<gene>
    <name evidence="1" type="ORF">GGQ63_003017</name>
</gene>